<evidence type="ECO:0000313" key="1">
    <source>
        <dbReference type="EMBL" id="BBM47189.1"/>
    </source>
</evidence>
<dbReference type="RefSeq" id="WP_060918603.1">
    <property type="nucleotide sequence ID" value="NZ_AP019834.1"/>
</dbReference>
<dbReference type="EMBL" id="LSDD01000162">
    <property type="protein sequence ID" value="KXB59894.1"/>
    <property type="molecule type" value="Genomic_DNA"/>
</dbReference>
<sequence length="292" mass="34489">MIENKYPIFGNGQVINKEALDLLRDNPAELTDLLYLDKKDGIISGFDLITDLDDKKVTVTRGIIKYNEKIFWMNEDYKFNMPEIENRYILKLKLFSDFEERKFYIRSADFSLEILDIGASNSENTEIENKILNGLEIQEENNNKTKELWKSKIGEIEITRFITRIGAELRNDYNSFRDLRRDFNLLELINIKYSSKHELGTLHPKILKLFGKEASKKENLDIYDVNFYVNCLNGSVERDAIIAYINLKLQMEQENYTNEELYQYLVKILDNLGKDRKITEKKRVIPRKITIE</sequence>
<evidence type="ECO:0000313" key="4">
    <source>
        <dbReference type="Proteomes" id="UP000321397"/>
    </source>
</evidence>
<dbReference type="Proteomes" id="UP000321397">
    <property type="component" value="Chromosome"/>
</dbReference>
<dbReference type="PATRIC" id="fig|157687.3.peg.2125"/>
<evidence type="ECO:0000313" key="2">
    <source>
        <dbReference type="EMBL" id="KXB59894.1"/>
    </source>
</evidence>
<proteinExistence type="predicted"/>
<dbReference type="AlphaFoldDB" id="A0A133ZWT1"/>
<dbReference type="EMBL" id="AP019834">
    <property type="protein sequence ID" value="BBM47189.1"/>
    <property type="molecule type" value="Genomic_DNA"/>
</dbReference>
<dbReference type="Proteomes" id="UP000070483">
    <property type="component" value="Unassembled WGS sequence"/>
</dbReference>
<accession>A0A133ZWT1</accession>
<organism evidence="2 3">
    <name type="scientific">Leptotrichia wadei</name>
    <dbReference type="NCBI Taxonomy" id="157687"/>
    <lineage>
        <taxon>Bacteria</taxon>
        <taxon>Fusobacteriati</taxon>
        <taxon>Fusobacteriota</taxon>
        <taxon>Fusobacteriia</taxon>
        <taxon>Fusobacteriales</taxon>
        <taxon>Leptotrichiaceae</taxon>
        <taxon>Leptotrichia</taxon>
    </lineage>
</organism>
<reference evidence="2" key="1">
    <citation type="submission" date="2016-01" db="EMBL/GenBank/DDBJ databases">
        <authorList>
            <person name="Oliw E.H."/>
        </authorList>
    </citation>
    <scope>NUCLEOTIDE SEQUENCE [LARGE SCALE GENOMIC DNA]</scope>
    <source>
        <strain evidence="2">KA00185</strain>
    </source>
</reference>
<name>A0A133ZWT1_9FUSO</name>
<gene>
    <name evidence="2" type="ORF">HMPREF3180_02123</name>
    <name evidence="1" type="ORF">JMUB3933_0689</name>
</gene>
<reference evidence="1 4" key="3">
    <citation type="submission" date="2019-07" db="EMBL/GenBank/DDBJ databases">
        <title>Complete Genome Sequence of Leptotrichia wadei Strain JMUB3933.</title>
        <authorList>
            <person name="Watanabe S."/>
            <person name="Cui L."/>
        </authorList>
    </citation>
    <scope>NUCLEOTIDE SEQUENCE [LARGE SCALE GENOMIC DNA]</scope>
    <source>
        <strain evidence="1 4">JMUB3933</strain>
    </source>
</reference>
<dbReference type="OrthoDB" id="1664853at2"/>
<reference evidence="3" key="2">
    <citation type="submission" date="2016-01" db="EMBL/GenBank/DDBJ databases">
        <authorList>
            <person name="Mitreva M."/>
            <person name="Pepin K.H."/>
            <person name="Mihindukulasuriya K.A."/>
            <person name="Fulton R."/>
            <person name="Fronick C."/>
            <person name="O'Laughlin M."/>
            <person name="Miner T."/>
            <person name="Herter B."/>
            <person name="Rosa B.A."/>
            <person name="Cordes M."/>
            <person name="Tomlinson C."/>
            <person name="Wollam A."/>
            <person name="Palsikar V.B."/>
            <person name="Mardis E.R."/>
            <person name="Wilson R.K."/>
        </authorList>
    </citation>
    <scope>NUCLEOTIDE SEQUENCE [LARGE SCALE GENOMIC DNA]</scope>
    <source>
        <strain evidence="3">KA00185</strain>
    </source>
</reference>
<keyword evidence="3" id="KW-1185">Reference proteome</keyword>
<dbReference type="STRING" id="157687.HMPREF3180_02123"/>
<evidence type="ECO:0000313" key="3">
    <source>
        <dbReference type="Proteomes" id="UP000070483"/>
    </source>
</evidence>
<protein>
    <submittedName>
        <fullName evidence="2">Uncharacterized protein</fullName>
    </submittedName>
</protein>